<reference evidence="8" key="1">
    <citation type="submission" date="2023-01" db="EMBL/GenBank/DDBJ databases">
        <title>Oxazolidinone resistance genes in florfenicol resistant enterococci from beef cattle and veal calves at slaughter.</title>
        <authorList>
            <person name="Biggel M."/>
        </authorList>
    </citation>
    <scope>NUCLEOTIDE SEQUENCE</scope>
    <source>
        <strain evidence="8">K204-1</strain>
    </source>
</reference>
<keyword evidence="6" id="KW-0132">Cell division</keyword>
<feature type="coiled-coil region" evidence="6">
    <location>
        <begin position="118"/>
        <end position="166"/>
    </location>
</feature>
<feature type="topological domain" description="Extracellular" evidence="6">
    <location>
        <begin position="1"/>
        <end position="8"/>
    </location>
</feature>
<dbReference type="InterPro" id="IPR010379">
    <property type="entry name" value="EzrA"/>
</dbReference>
<evidence type="ECO:0000256" key="3">
    <source>
        <dbReference type="ARBA" id="ARBA00023054"/>
    </source>
</evidence>
<feature type="transmembrane region" description="Helical" evidence="7">
    <location>
        <begin position="6"/>
        <end position="27"/>
    </location>
</feature>
<evidence type="ECO:0000256" key="7">
    <source>
        <dbReference type="SAM" id="Phobius"/>
    </source>
</evidence>
<dbReference type="RefSeq" id="WP_168413667.1">
    <property type="nucleotide sequence ID" value="NZ_CP116507.1"/>
</dbReference>
<gene>
    <name evidence="6" type="primary">ezrA</name>
    <name evidence="8" type="ORF">PML95_09655</name>
</gene>
<organism evidence="8 9">
    <name type="scientific">Vagococcus lutrae</name>
    <dbReference type="NCBI Taxonomy" id="81947"/>
    <lineage>
        <taxon>Bacteria</taxon>
        <taxon>Bacillati</taxon>
        <taxon>Bacillota</taxon>
        <taxon>Bacilli</taxon>
        <taxon>Lactobacillales</taxon>
        <taxon>Enterococcaceae</taxon>
        <taxon>Vagococcus</taxon>
    </lineage>
</organism>
<dbReference type="GO" id="GO:0000921">
    <property type="term" value="P:septin ring assembly"/>
    <property type="evidence" value="ECO:0007669"/>
    <property type="project" value="InterPro"/>
</dbReference>
<keyword evidence="6" id="KW-0131">Cell cycle</keyword>
<comment type="function">
    <text evidence="6">Negative regulator of FtsZ ring formation; modulates the frequency and position of FtsZ ring formation. Inhibits FtsZ ring formation at polar sites. Interacts either with FtsZ or with one of its binding partners to promote depolymerization.</text>
</comment>
<dbReference type="Pfam" id="PF06160">
    <property type="entry name" value="EzrA"/>
    <property type="match status" value="1"/>
</dbReference>
<dbReference type="GO" id="GO:0000917">
    <property type="term" value="P:division septum assembly"/>
    <property type="evidence" value="ECO:0007669"/>
    <property type="project" value="UniProtKB-KW"/>
</dbReference>
<name>A0AAF0BCG5_9ENTE</name>
<keyword evidence="5 6" id="KW-0717">Septation</keyword>
<dbReference type="HAMAP" id="MF_00728">
    <property type="entry name" value="EzrA"/>
    <property type="match status" value="1"/>
</dbReference>
<evidence type="ECO:0000256" key="1">
    <source>
        <dbReference type="ARBA" id="ARBA00022692"/>
    </source>
</evidence>
<accession>A0AAF0BCG5</accession>
<evidence type="ECO:0000313" key="8">
    <source>
        <dbReference type="EMBL" id="WCG22638.1"/>
    </source>
</evidence>
<evidence type="ECO:0000256" key="6">
    <source>
        <dbReference type="HAMAP-Rule" id="MF_00728"/>
    </source>
</evidence>
<comment type="subcellular location">
    <subcellularLocation>
        <location evidence="6">Cell membrane</location>
        <topology evidence="6">Single-pass membrane protein</topology>
    </subcellularLocation>
    <text evidence="6">Colocalized with FtsZ to the nascent septal site.</text>
</comment>
<dbReference type="GO" id="GO:0005940">
    <property type="term" value="C:septin ring"/>
    <property type="evidence" value="ECO:0007669"/>
    <property type="project" value="InterPro"/>
</dbReference>
<sequence length="574" mass="66788">MKSNTILLVFVIIIVIAAISYVIGVLMKRRNEEKLKKLEQRKLDLFDLPVFDEVDEIKKMHLVGQSQNTFREWSQKWEDISTSSFAELESRIFEVENLNETFRFFNVKDAIAAVDETMTEMETEVAEIRQGLKELKDSEERNSLAVQEALDQFGELNEKIKNESDSFGPALPVVQEKAEEIEKSFKQFVNLNSSGDPMEARTVLVQAEEDTYALADLVDDIPPLVSELTDTFPGQLDEIEAGYNKLLEQHYQFPTKDLPEEVRQTRGQIDDALSALKKMELTEVQNISSIVTTRIDQLYERLEKEIEARQYVEKNLDVALKFVAHVMKNNRNLMIELDHTSQSYTLNNNELGMTRSFQTQLDGIERQLLQIQEHLKDETVIYSESAEAIEASLNMMEDTENQQVEISDSLKNLRKDEEVAAEKIETYEFKLRRMKRYVDQQRLPGVPQEYLEFFFVATDRVEELSRELSKIRIDMDEINQLVAFCDEDMLLLDEKTNELVDSAALTEQMLQYANRYRHSHPQIEQAINKSLHFFTEEYRYQTALDEIGVALEAVEPGAFKRIESIYFQNKEMMY</sequence>
<feature type="topological domain" description="Cytoplasmic" evidence="6">
    <location>
        <begin position="28"/>
        <end position="574"/>
    </location>
</feature>
<protein>
    <recommendedName>
        <fullName evidence="6">Septation ring formation regulator EzrA</fullName>
    </recommendedName>
</protein>
<proteinExistence type="inferred from homology"/>
<evidence type="ECO:0000256" key="2">
    <source>
        <dbReference type="ARBA" id="ARBA00022989"/>
    </source>
</evidence>
<dbReference type="EMBL" id="CP116507">
    <property type="protein sequence ID" value="WCG22638.1"/>
    <property type="molecule type" value="Genomic_DNA"/>
</dbReference>
<keyword evidence="2 6" id="KW-1133">Transmembrane helix</keyword>
<keyword evidence="4 6" id="KW-0472">Membrane</keyword>
<evidence type="ECO:0000256" key="4">
    <source>
        <dbReference type="ARBA" id="ARBA00023136"/>
    </source>
</evidence>
<dbReference type="Proteomes" id="UP001179600">
    <property type="component" value="Chromosome"/>
</dbReference>
<evidence type="ECO:0000313" key="9">
    <source>
        <dbReference type="Proteomes" id="UP001179600"/>
    </source>
</evidence>
<dbReference type="GO" id="GO:0005886">
    <property type="term" value="C:plasma membrane"/>
    <property type="evidence" value="ECO:0007669"/>
    <property type="project" value="UniProtKB-SubCell"/>
</dbReference>
<keyword evidence="3 6" id="KW-0175">Coiled coil</keyword>
<comment type="similarity">
    <text evidence="6">Belongs to the EzrA family.</text>
</comment>
<evidence type="ECO:0000256" key="5">
    <source>
        <dbReference type="ARBA" id="ARBA00023210"/>
    </source>
</evidence>
<keyword evidence="1 6" id="KW-0812">Transmembrane</keyword>
<keyword evidence="6" id="KW-1003">Cell membrane</keyword>
<dbReference type="AlphaFoldDB" id="A0AAF0BCG5"/>